<protein>
    <submittedName>
        <fullName evidence="2">Uncharacterized protein</fullName>
    </submittedName>
</protein>
<dbReference type="STRING" id="42251.A0A2T6ZHG1"/>
<organism evidence="2 3">
    <name type="scientific">Tuber borchii</name>
    <name type="common">White truffle</name>
    <dbReference type="NCBI Taxonomy" id="42251"/>
    <lineage>
        <taxon>Eukaryota</taxon>
        <taxon>Fungi</taxon>
        <taxon>Dikarya</taxon>
        <taxon>Ascomycota</taxon>
        <taxon>Pezizomycotina</taxon>
        <taxon>Pezizomycetes</taxon>
        <taxon>Pezizales</taxon>
        <taxon>Tuberaceae</taxon>
        <taxon>Tuber</taxon>
    </lineage>
</organism>
<feature type="signal peptide" evidence="1">
    <location>
        <begin position="1"/>
        <end position="21"/>
    </location>
</feature>
<dbReference type="EMBL" id="NESQ01000260">
    <property type="protein sequence ID" value="PUU74925.1"/>
    <property type="molecule type" value="Genomic_DNA"/>
</dbReference>
<dbReference type="AlphaFoldDB" id="A0A2T6ZHG1"/>
<keyword evidence="1" id="KW-0732">Signal</keyword>
<proteinExistence type="predicted"/>
<comment type="caution">
    <text evidence="2">The sequence shown here is derived from an EMBL/GenBank/DDBJ whole genome shotgun (WGS) entry which is preliminary data.</text>
</comment>
<evidence type="ECO:0000313" key="3">
    <source>
        <dbReference type="Proteomes" id="UP000244722"/>
    </source>
</evidence>
<dbReference type="Proteomes" id="UP000244722">
    <property type="component" value="Unassembled WGS sequence"/>
</dbReference>
<keyword evidence="3" id="KW-1185">Reference proteome</keyword>
<name>A0A2T6ZHG1_TUBBO</name>
<sequence length="88" mass="9292">MQAKVFLTYFLATIFPLGVIATPVDVEGTPPADVNTLFVPISGFAGAPDPRPTEPIITPKEGDVLAASTSVVARDLESLEKRTPGVLR</sequence>
<reference evidence="2 3" key="1">
    <citation type="submission" date="2017-04" db="EMBL/GenBank/DDBJ databases">
        <title>Draft genome sequence of Tuber borchii Vittad., a whitish edible truffle.</title>
        <authorList>
            <consortium name="DOE Joint Genome Institute"/>
            <person name="Murat C."/>
            <person name="Kuo A."/>
            <person name="Barry K.W."/>
            <person name="Clum A."/>
            <person name="Dockter R.B."/>
            <person name="Fauchery L."/>
            <person name="Iotti M."/>
            <person name="Kohler A."/>
            <person name="Labutti K."/>
            <person name="Lindquist E.A."/>
            <person name="Lipzen A."/>
            <person name="Ohm R.A."/>
            <person name="Wang M."/>
            <person name="Grigoriev I.V."/>
            <person name="Zambonelli A."/>
            <person name="Martin F.M."/>
        </authorList>
    </citation>
    <scope>NUCLEOTIDE SEQUENCE [LARGE SCALE GENOMIC DNA]</scope>
    <source>
        <strain evidence="2 3">Tbo3840</strain>
    </source>
</reference>
<feature type="chain" id="PRO_5015648741" evidence="1">
    <location>
        <begin position="22"/>
        <end position="88"/>
    </location>
</feature>
<evidence type="ECO:0000313" key="2">
    <source>
        <dbReference type="EMBL" id="PUU74925.1"/>
    </source>
</evidence>
<accession>A0A2T6ZHG1</accession>
<evidence type="ECO:0000256" key="1">
    <source>
        <dbReference type="SAM" id="SignalP"/>
    </source>
</evidence>
<gene>
    <name evidence="2" type="ORF">B9Z19DRAFT_1132205</name>
</gene>